<sequence length="82" mass="9225">MWKQTALDANQHATISSVPHTPKAPTTHHEVHLHACNLPSYYFVMSILPLIFLPLPSPQLLFSFTKDLVLGIHCFISCCKLI</sequence>
<gene>
    <name evidence="2" type="ORF">VNO78_08096</name>
</gene>
<keyword evidence="1" id="KW-0812">Transmembrane</keyword>
<name>A0AAN9SVF2_PSOTE</name>
<feature type="transmembrane region" description="Helical" evidence="1">
    <location>
        <begin position="41"/>
        <end position="62"/>
    </location>
</feature>
<reference evidence="2 3" key="1">
    <citation type="submission" date="2024-01" db="EMBL/GenBank/DDBJ databases">
        <title>The genomes of 5 underutilized Papilionoideae crops provide insights into root nodulation and disease resistanc.</title>
        <authorList>
            <person name="Jiang F."/>
        </authorList>
    </citation>
    <scope>NUCLEOTIDE SEQUENCE [LARGE SCALE GENOMIC DNA]</scope>
    <source>
        <strain evidence="2">DUOXIRENSHENG_FW03</strain>
        <tissue evidence="2">Leaves</tissue>
    </source>
</reference>
<evidence type="ECO:0000313" key="2">
    <source>
        <dbReference type="EMBL" id="KAK7406470.1"/>
    </source>
</evidence>
<proteinExistence type="predicted"/>
<comment type="caution">
    <text evidence="2">The sequence shown here is derived from an EMBL/GenBank/DDBJ whole genome shotgun (WGS) entry which is preliminary data.</text>
</comment>
<keyword evidence="1" id="KW-0472">Membrane</keyword>
<dbReference type="Proteomes" id="UP001386955">
    <property type="component" value="Unassembled WGS sequence"/>
</dbReference>
<organism evidence="2 3">
    <name type="scientific">Psophocarpus tetragonolobus</name>
    <name type="common">Winged bean</name>
    <name type="synonym">Dolichos tetragonolobus</name>
    <dbReference type="NCBI Taxonomy" id="3891"/>
    <lineage>
        <taxon>Eukaryota</taxon>
        <taxon>Viridiplantae</taxon>
        <taxon>Streptophyta</taxon>
        <taxon>Embryophyta</taxon>
        <taxon>Tracheophyta</taxon>
        <taxon>Spermatophyta</taxon>
        <taxon>Magnoliopsida</taxon>
        <taxon>eudicotyledons</taxon>
        <taxon>Gunneridae</taxon>
        <taxon>Pentapetalae</taxon>
        <taxon>rosids</taxon>
        <taxon>fabids</taxon>
        <taxon>Fabales</taxon>
        <taxon>Fabaceae</taxon>
        <taxon>Papilionoideae</taxon>
        <taxon>50 kb inversion clade</taxon>
        <taxon>NPAAA clade</taxon>
        <taxon>indigoferoid/millettioid clade</taxon>
        <taxon>Phaseoleae</taxon>
        <taxon>Psophocarpus</taxon>
    </lineage>
</organism>
<accession>A0AAN9SVF2</accession>
<dbReference type="AlphaFoldDB" id="A0AAN9SVF2"/>
<keyword evidence="1" id="KW-1133">Transmembrane helix</keyword>
<protein>
    <submittedName>
        <fullName evidence="2">Uncharacterized protein</fullName>
    </submittedName>
</protein>
<dbReference type="EMBL" id="JAYMYS010000002">
    <property type="protein sequence ID" value="KAK7406470.1"/>
    <property type="molecule type" value="Genomic_DNA"/>
</dbReference>
<evidence type="ECO:0000313" key="3">
    <source>
        <dbReference type="Proteomes" id="UP001386955"/>
    </source>
</evidence>
<keyword evidence="3" id="KW-1185">Reference proteome</keyword>
<evidence type="ECO:0000256" key="1">
    <source>
        <dbReference type="SAM" id="Phobius"/>
    </source>
</evidence>